<proteinExistence type="predicted"/>
<organism evidence="1 2">
    <name type="scientific">Hoeflea algicola</name>
    <dbReference type="NCBI Taxonomy" id="2983763"/>
    <lineage>
        <taxon>Bacteria</taxon>
        <taxon>Pseudomonadati</taxon>
        <taxon>Pseudomonadota</taxon>
        <taxon>Alphaproteobacteria</taxon>
        <taxon>Hyphomicrobiales</taxon>
        <taxon>Rhizobiaceae</taxon>
        <taxon>Hoeflea</taxon>
    </lineage>
</organism>
<dbReference type="RefSeq" id="WP_267654228.1">
    <property type="nucleotide sequence ID" value="NZ_JAOVZR010000001.1"/>
</dbReference>
<name>A0ABT3ZA74_9HYPH</name>
<dbReference type="EMBL" id="JAOVZR010000001">
    <property type="protein sequence ID" value="MCY0148691.1"/>
    <property type="molecule type" value="Genomic_DNA"/>
</dbReference>
<gene>
    <name evidence="1" type="ORF">OEG84_13525</name>
</gene>
<dbReference type="Proteomes" id="UP001073227">
    <property type="component" value="Unassembled WGS sequence"/>
</dbReference>
<evidence type="ECO:0000313" key="1">
    <source>
        <dbReference type="EMBL" id="MCY0148691.1"/>
    </source>
</evidence>
<sequence length="94" mass="10365">MRNLDRSYTVWDKAAAIESLRPRRGTVRAPFHLTDAMLDDILAHATESGASPTQEAVSAAEIIAKGLLHTDDTNSRPKTAGGFFAYYICNHLYL</sequence>
<reference evidence="1" key="1">
    <citation type="submission" date="2022-10" db="EMBL/GenBank/DDBJ databases">
        <title>Hoeflea sp. G2-23, isolated from marine algae.</title>
        <authorList>
            <person name="Kristyanto S."/>
            <person name="Kim J.M."/>
            <person name="Jeon C.O."/>
        </authorList>
    </citation>
    <scope>NUCLEOTIDE SEQUENCE</scope>
    <source>
        <strain evidence="1">G2-23</strain>
    </source>
</reference>
<protein>
    <submittedName>
        <fullName evidence="1">Uncharacterized protein</fullName>
    </submittedName>
</protein>
<comment type="caution">
    <text evidence="1">The sequence shown here is derived from an EMBL/GenBank/DDBJ whole genome shotgun (WGS) entry which is preliminary data.</text>
</comment>
<evidence type="ECO:0000313" key="2">
    <source>
        <dbReference type="Proteomes" id="UP001073227"/>
    </source>
</evidence>
<accession>A0ABT3ZA74</accession>
<keyword evidence="2" id="KW-1185">Reference proteome</keyword>